<dbReference type="AlphaFoldDB" id="M2ZXJ2"/>
<comment type="caution">
    <text evidence="1">The sequence shown here is derived from an EMBL/GenBank/DDBJ whole genome shotgun (WGS) entry which is preliminary data.</text>
</comment>
<dbReference type="Proteomes" id="UP000011731">
    <property type="component" value="Unassembled WGS sequence"/>
</dbReference>
<organism evidence="1 2">
    <name type="scientific">Rhodococcus ruber BKS 20-38</name>
    <dbReference type="NCBI Taxonomy" id="1278076"/>
    <lineage>
        <taxon>Bacteria</taxon>
        <taxon>Bacillati</taxon>
        <taxon>Actinomycetota</taxon>
        <taxon>Actinomycetes</taxon>
        <taxon>Mycobacteriales</taxon>
        <taxon>Nocardiaceae</taxon>
        <taxon>Rhodococcus</taxon>
    </lineage>
</organism>
<evidence type="ECO:0000313" key="2">
    <source>
        <dbReference type="Proteomes" id="UP000011731"/>
    </source>
</evidence>
<reference evidence="1 2" key="1">
    <citation type="journal article" date="2013" name="Genome Announc.">
        <title>Draft Genome Sequence of Rhodococcus ruber Strain BKS 20-38.</title>
        <authorList>
            <person name="Bala M."/>
            <person name="Kumar S."/>
            <person name="Raghava G.P."/>
            <person name="Mayilraj S."/>
        </authorList>
    </citation>
    <scope>NUCLEOTIDE SEQUENCE [LARGE SCALE GENOMIC DNA]</scope>
    <source>
        <strain evidence="1 2">BKS 20-38</strain>
    </source>
</reference>
<evidence type="ECO:0000313" key="1">
    <source>
        <dbReference type="EMBL" id="EME65458.1"/>
    </source>
</evidence>
<dbReference type="EMBL" id="AOEX01000032">
    <property type="protein sequence ID" value="EME65458.1"/>
    <property type="molecule type" value="Genomic_DNA"/>
</dbReference>
<proteinExistence type="predicted"/>
<keyword evidence="2" id="KW-1185">Reference proteome</keyword>
<protein>
    <submittedName>
        <fullName evidence="1">Uncharacterized protein</fullName>
    </submittedName>
</protein>
<name>M2ZXJ2_9NOCA</name>
<gene>
    <name evidence="1" type="ORF">G352_10742</name>
</gene>
<accession>M2ZXJ2</accession>
<dbReference type="RefSeq" id="WP_003936246.1">
    <property type="nucleotide sequence ID" value="NZ_AOEX01000032.1"/>
</dbReference>
<dbReference type="PATRIC" id="fig|1278076.4.peg.2236"/>
<sequence length="110" mass="12073">MAEGLRLEPRTIEEIVAICDTMLETLREAAQQAKKLTAAPSFGGFKSAEDLRAGFIRKARGTPESLYERLEQFAAVLEGMRDAFSAGGEGFLAAENHRTAELRALDQDEL</sequence>